<protein>
    <submittedName>
        <fullName evidence="7">Glutamate--tRNA ligase</fullName>
    </submittedName>
</protein>
<dbReference type="InterPro" id="IPR045462">
    <property type="entry name" value="aa-tRNA-synth_I_cd-bd"/>
</dbReference>
<feature type="domain" description="Aminoacyl-tRNA synthetase class I anticodon-binding" evidence="6">
    <location>
        <begin position="6"/>
        <end position="78"/>
    </location>
</feature>
<evidence type="ECO:0000313" key="7">
    <source>
        <dbReference type="EMBL" id="MCQ5343696.1"/>
    </source>
</evidence>
<keyword evidence="3" id="KW-0067">ATP-binding</keyword>
<keyword evidence="8" id="KW-1185">Reference proteome</keyword>
<keyword evidence="4" id="KW-0648">Protein biosynthesis</keyword>
<evidence type="ECO:0000256" key="1">
    <source>
        <dbReference type="ARBA" id="ARBA00022598"/>
    </source>
</evidence>
<sequence>ENPDQAEAAWLKAVCAALREHVQYGAQIVDAAKLFFTEDYAPENEETAAILAEETAPAVLAMFRDALTALDAVTPATVQPL</sequence>
<reference evidence="7 8" key="1">
    <citation type="submission" date="2022-06" db="EMBL/GenBank/DDBJ databases">
        <title>Isolation of gut microbiota from human fecal samples.</title>
        <authorList>
            <person name="Pamer E.G."/>
            <person name="Barat B."/>
            <person name="Waligurski E."/>
            <person name="Medina S."/>
            <person name="Paddock L."/>
            <person name="Mostad J."/>
        </authorList>
    </citation>
    <scope>NUCLEOTIDE SEQUENCE [LARGE SCALE GENOMIC DNA]</scope>
    <source>
        <strain evidence="7 8">DFI.1.1</strain>
    </source>
</reference>
<gene>
    <name evidence="7" type="ORF">NE675_11800</name>
</gene>
<accession>A0ABT1SUZ2</accession>
<feature type="non-terminal residue" evidence="7">
    <location>
        <position position="81"/>
    </location>
</feature>
<feature type="non-terminal residue" evidence="7">
    <location>
        <position position="1"/>
    </location>
</feature>
<evidence type="ECO:0000256" key="3">
    <source>
        <dbReference type="ARBA" id="ARBA00022840"/>
    </source>
</evidence>
<comment type="caution">
    <text evidence="7">The sequence shown here is derived from an EMBL/GenBank/DDBJ whole genome shotgun (WGS) entry which is preliminary data.</text>
</comment>
<dbReference type="EMBL" id="JANGEW010000107">
    <property type="protein sequence ID" value="MCQ5343696.1"/>
    <property type="molecule type" value="Genomic_DNA"/>
</dbReference>
<keyword evidence="5" id="KW-0030">Aminoacyl-tRNA synthetase</keyword>
<name>A0ABT1SUZ2_9FIRM</name>
<evidence type="ECO:0000256" key="5">
    <source>
        <dbReference type="ARBA" id="ARBA00023146"/>
    </source>
</evidence>
<dbReference type="GO" id="GO:0016874">
    <property type="term" value="F:ligase activity"/>
    <property type="evidence" value="ECO:0007669"/>
    <property type="project" value="UniProtKB-KW"/>
</dbReference>
<organism evidence="7 8">
    <name type="scientific">Megasphaera massiliensis</name>
    <dbReference type="NCBI Taxonomy" id="1232428"/>
    <lineage>
        <taxon>Bacteria</taxon>
        <taxon>Bacillati</taxon>
        <taxon>Bacillota</taxon>
        <taxon>Negativicutes</taxon>
        <taxon>Veillonellales</taxon>
        <taxon>Veillonellaceae</taxon>
        <taxon>Megasphaera</taxon>
    </lineage>
</organism>
<dbReference type="Pfam" id="PF19269">
    <property type="entry name" value="Anticodon_2"/>
    <property type="match status" value="1"/>
</dbReference>
<dbReference type="Proteomes" id="UP001206692">
    <property type="component" value="Unassembled WGS sequence"/>
</dbReference>
<evidence type="ECO:0000313" key="8">
    <source>
        <dbReference type="Proteomes" id="UP001206692"/>
    </source>
</evidence>
<keyword evidence="2" id="KW-0547">Nucleotide-binding</keyword>
<evidence type="ECO:0000259" key="6">
    <source>
        <dbReference type="Pfam" id="PF19269"/>
    </source>
</evidence>
<evidence type="ECO:0000256" key="2">
    <source>
        <dbReference type="ARBA" id="ARBA00022741"/>
    </source>
</evidence>
<keyword evidence="1 7" id="KW-0436">Ligase</keyword>
<dbReference type="InterPro" id="IPR008925">
    <property type="entry name" value="aa_tRNA-synth_I_cd-bd_sf"/>
</dbReference>
<evidence type="ECO:0000256" key="4">
    <source>
        <dbReference type="ARBA" id="ARBA00022917"/>
    </source>
</evidence>
<dbReference type="SUPFAM" id="SSF48163">
    <property type="entry name" value="An anticodon-binding domain of class I aminoacyl-tRNA synthetases"/>
    <property type="match status" value="1"/>
</dbReference>
<proteinExistence type="predicted"/>